<evidence type="ECO:0000313" key="3">
    <source>
        <dbReference type="EMBL" id="EKC51888.1"/>
    </source>
</evidence>
<dbReference type="InterPro" id="IPR037923">
    <property type="entry name" value="HTH-like"/>
</dbReference>
<evidence type="ECO:0000259" key="2">
    <source>
        <dbReference type="Pfam" id="PF02311"/>
    </source>
</evidence>
<reference evidence="3" key="1">
    <citation type="journal article" date="2013" name="Environ. Microbiol.">
        <title>Microbiota from the distal guts of lean and obese adolescents exhibit partial functional redundancy besides clear differences in community structure.</title>
        <authorList>
            <person name="Ferrer M."/>
            <person name="Ruiz A."/>
            <person name="Lanza F."/>
            <person name="Haange S.B."/>
            <person name="Oberbach A."/>
            <person name="Till H."/>
            <person name="Bargiela R."/>
            <person name="Campoy C."/>
            <person name="Segura M.T."/>
            <person name="Richter M."/>
            <person name="von Bergen M."/>
            <person name="Seifert J."/>
            <person name="Suarez A."/>
        </authorList>
    </citation>
    <scope>NUCLEOTIDE SEQUENCE</scope>
</reference>
<feature type="domain" description="AraC-type arabinose-binding/dimerisation" evidence="2">
    <location>
        <begin position="23"/>
        <end position="96"/>
    </location>
</feature>
<sequence length="103" mass="11887">MYPELREERIHGTKEFPFSCYHLHDMPAFFQIPVHWHPEVEIIYVRSGSLNVIIEGEEYEAAGGSVFFVNPGELHFMGSAIPGVDYHTLLFPLEFISFQTDDL</sequence>
<evidence type="ECO:0000256" key="1">
    <source>
        <dbReference type="ARBA" id="ARBA00023125"/>
    </source>
</evidence>
<dbReference type="InterPro" id="IPR014710">
    <property type="entry name" value="RmlC-like_jellyroll"/>
</dbReference>
<feature type="non-terminal residue" evidence="3">
    <location>
        <position position="103"/>
    </location>
</feature>
<name>K1S2J4_9ZZZZ</name>
<dbReference type="GO" id="GO:0006355">
    <property type="term" value="P:regulation of DNA-templated transcription"/>
    <property type="evidence" value="ECO:0007669"/>
    <property type="project" value="InterPro"/>
</dbReference>
<dbReference type="InterPro" id="IPR003313">
    <property type="entry name" value="AraC-bd"/>
</dbReference>
<gene>
    <name evidence="3" type="ORF">OBE_13375</name>
</gene>
<proteinExistence type="predicted"/>
<dbReference type="AlphaFoldDB" id="K1S2J4"/>
<dbReference type="EMBL" id="AJWZ01009234">
    <property type="protein sequence ID" value="EKC51888.1"/>
    <property type="molecule type" value="Genomic_DNA"/>
</dbReference>
<dbReference type="SUPFAM" id="SSF51215">
    <property type="entry name" value="Regulatory protein AraC"/>
    <property type="match status" value="1"/>
</dbReference>
<accession>K1S2J4</accession>
<dbReference type="Pfam" id="PF02311">
    <property type="entry name" value="AraC_binding"/>
    <property type="match status" value="1"/>
</dbReference>
<comment type="caution">
    <text evidence="3">The sequence shown here is derived from an EMBL/GenBank/DDBJ whole genome shotgun (WGS) entry which is preliminary data.</text>
</comment>
<dbReference type="Gene3D" id="2.60.120.10">
    <property type="entry name" value="Jelly Rolls"/>
    <property type="match status" value="1"/>
</dbReference>
<protein>
    <submittedName>
        <fullName evidence="3">Transcriptional regulator, AraC family</fullName>
    </submittedName>
</protein>
<keyword evidence="1" id="KW-0238">DNA-binding</keyword>
<organism evidence="3">
    <name type="scientific">human gut metagenome</name>
    <dbReference type="NCBI Taxonomy" id="408170"/>
    <lineage>
        <taxon>unclassified sequences</taxon>
        <taxon>metagenomes</taxon>
        <taxon>organismal metagenomes</taxon>
    </lineage>
</organism>
<dbReference type="GO" id="GO:0003677">
    <property type="term" value="F:DNA binding"/>
    <property type="evidence" value="ECO:0007669"/>
    <property type="project" value="UniProtKB-KW"/>
</dbReference>